<evidence type="ECO:0000313" key="1">
    <source>
        <dbReference type="EMBL" id="OQX06818.1"/>
    </source>
</evidence>
<name>A0A1Y1QIX5_9GAMM</name>
<protein>
    <submittedName>
        <fullName evidence="1">Uncharacterized protein</fullName>
    </submittedName>
</protein>
<dbReference type="Proteomes" id="UP000192491">
    <property type="component" value="Unassembled WGS sequence"/>
</dbReference>
<organism evidence="1 2">
    <name type="scientific">Thiothrix lacustris</name>
    <dbReference type="NCBI Taxonomy" id="525917"/>
    <lineage>
        <taxon>Bacteria</taxon>
        <taxon>Pseudomonadati</taxon>
        <taxon>Pseudomonadota</taxon>
        <taxon>Gammaproteobacteria</taxon>
        <taxon>Thiotrichales</taxon>
        <taxon>Thiotrichaceae</taxon>
        <taxon>Thiothrix</taxon>
    </lineage>
</organism>
<dbReference type="EMBL" id="MTEJ01000229">
    <property type="protein sequence ID" value="OQX06818.1"/>
    <property type="molecule type" value="Genomic_DNA"/>
</dbReference>
<evidence type="ECO:0000313" key="2">
    <source>
        <dbReference type="Proteomes" id="UP000192491"/>
    </source>
</evidence>
<comment type="caution">
    <text evidence="1">The sequence shown here is derived from an EMBL/GenBank/DDBJ whole genome shotgun (WGS) entry which is preliminary data.</text>
</comment>
<sequence length="136" mass="14942">MLPNHKYSKEVYKMVGTTVRKGLATISLVFLSLMPLQSYSASINGVAAADTPLSKVLLMATLNNGPAMQPVTWTVYRLDNDGKSVWETSLNRHSANIELEPGMYRADVTTDDGRVSRSKTFDLRTVSSSDVIIAMD</sequence>
<accession>A0A1Y1QIX5</accession>
<reference evidence="1 2" key="1">
    <citation type="submission" date="2017-01" db="EMBL/GenBank/DDBJ databases">
        <title>Novel large sulfur bacteria in the metagenomes of groundwater-fed chemosynthetic microbial mats in the Lake Huron basin.</title>
        <authorList>
            <person name="Sharrar A.M."/>
            <person name="Flood B.E."/>
            <person name="Bailey J.V."/>
            <person name="Jones D.S."/>
            <person name="Biddanda B."/>
            <person name="Ruberg S.A."/>
            <person name="Marcus D.N."/>
            <person name="Dick G.J."/>
        </authorList>
    </citation>
    <scope>NUCLEOTIDE SEQUENCE [LARGE SCALE GENOMIC DNA]</scope>
    <source>
        <strain evidence="1">A8</strain>
    </source>
</reference>
<proteinExistence type="predicted"/>
<dbReference type="AlphaFoldDB" id="A0A1Y1QIX5"/>
<gene>
    <name evidence="1" type="ORF">BWK73_29785</name>
</gene>